<dbReference type="AlphaFoldDB" id="A0A382T8M0"/>
<gene>
    <name evidence="1" type="ORF">METZ01_LOCUS371343</name>
</gene>
<reference evidence="1" key="1">
    <citation type="submission" date="2018-05" db="EMBL/GenBank/DDBJ databases">
        <authorList>
            <person name="Lanie J.A."/>
            <person name="Ng W.-L."/>
            <person name="Kazmierczak K.M."/>
            <person name="Andrzejewski T.M."/>
            <person name="Davidsen T.M."/>
            <person name="Wayne K.J."/>
            <person name="Tettelin H."/>
            <person name="Glass J.I."/>
            <person name="Rusch D."/>
            <person name="Podicherti R."/>
            <person name="Tsui H.-C.T."/>
            <person name="Winkler M.E."/>
        </authorList>
    </citation>
    <scope>NUCLEOTIDE SEQUENCE</scope>
</reference>
<protein>
    <submittedName>
        <fullName evidence="1">Uncharacterized protein</fullName>
    </submittedName>
</protein>
<dbReference type="EMBL" id="UINC01134750">
    <property type="protein sequence ID" value="SVD18489.1"/>
    <property type="molecule type" value="Genomic_DNA"/>
</dbReference>
<name>A0A382T8M0_9ZZZZ</name>
<sequence>MECLIKIDELYKRLSAKVRSTMDEVYSDDLIGFGWQINEEDFLRDVKNYVGDKFDDGDCLEKEIVEIVIYDGLLKLDKFMKDHYMCEYENNNGDEVQTNLREAIIELEIDSFKKEWKLEEINKEWTYDDKKDDDFLGYDFSDEEDETAYEDYCDWLN</sequence>
<organism evidence="1">
    <name type="scientific">marine metagenome</name>
    <dbReference type="NCBI Taxonomy" id="408172"/>
    <lineage>
        <taxon>unclassified sequences</taxon>
        <taxon>metagenomes</taxon>
        <taxon>ecological metagenomes</taxon>
    </lineage>
</organism>
<evidence type="ECO:0000313" key="1">
    <source>
        <dbReference type="EMBL" id="SVD18489.1"/>
    </source>
</evidence>
<accession>A0A382T8M0</accession>
<proteinExistence type="predicted"/>